<comment type="caution">
    <text evidence="1">The sequence shown here is derived from an EMBL/GenBank/DDBJ whole genome shotgun (WGS) entry which is preliminary data.</text>
</comment>
<reference evidence="1 2" key="1">
    <citation type="submission" date="2020-08" db="EMBL/GenBank/DDBJ databases">
        <title>Genomic Encyclopedia of Type Strains, Phase III (KMG-III): the genomes of soil and plant-associated and newly described type strains.</title>
        <authorList>
            <person name="Whitman W."/>
        </authorList>
    </citation>
    <scope>NUCLEOTIDE SEQUENCE [LARGE SCALE GENOMIC DNA]</scope>
    <source>
        <strain evidence="1 2">CECT 4462</strain>
    </source>
</reference>
<protein>
    <recommendedName>
        <fullName evidence="3">Lipoprotein</fullName>
    </recommendedName>
</protein>
<accession>A0A839T712</accession>
<evidence type="ECO:0000313" key="2">
    <source>
        <dbReference type="Proteomes" id="UP000549250"/>
    </source>
</evidence>
<dbReference type="Proteomes" id="UP000549250">
    <property type="component" value="Unassembled WGS sequence"/>
</dbReference>
<evidence type="ECO:0008006" key="3">
    <source>
        <dbReference type="Google" id="ProtNLM"/>
    </source>
</evidence>
<dbReference type="RefSeq" id="WP_183166658.1">
    <property type="nucleotide sequence ID" value="NZ_JACHXI010000009.1"/>
</dbReference>
<organism evidence="1 2">
    <name type="scientific">Azomonas macrocytogenes</name>
    <name type="common">Azotobacter macrocytogenes</name>
    <dbReference type="NCBI Taxonomy" id="69962"/>
    <lineage>
        <taxon>Bacteria</taxon>
        <taxon>Pseudomonadati</taxon>
        <taxon>Pseudomonadota</taxon>
        <taxon>Gammaproteobacteria</taxon>
        <taxon>Pseudomonadales</taxon>
        <taxon>Pseudomonadaceae</taxon>
        <taxon>Azomonas</taxon>
    </lineage>
</organism>
<dbReference type="AlphaFoldDB" id="A0A839T712"/>
<evidence type="ECO:0000313" key="1">
    <source>
        <dbReference type="EMBL" id="MBB3103745.1"/>
    </source>
</evidence>
<dbReference type="PROSITE" id="PS51257">
    <property type="entry name" value="PROKAR_LIPOPROTEIN"/>
    <property type="match status" value="1"/>
</dbReference>
<name>A0A839T712_AZOMA</name>
<dbReference type="EMBL" id="JACHXI010000009">
    <property type="protein sequence ID" value="MBB3103745.1"/>
    <property type="molecule type" value="Genomic_DNA"/>
</dbReference>
<gene>
    <name evidence="1" type="ORF">FHR87_002142</name>
</gene>
<proteinExistence type="predicted"/>
<keyword evidence="2" id="KW-1185">Reference proteome</keyword>
<sequence>MFRMIFFISLLIAAIFLSGCSGYLYTYPDANYFCHNDEGNKNLDKNDIFKCNKYEGVLYYPLKNNESKYYLNQITNDKNEIVKYYPADTFEKLCKPVNVTETKMVSDYDNPSLIQYKPAFFETSKFNVELDNNGRLIKVGSDSTPGGKTMAETAAIVVSTVASVVTLMAARPENLMLANKIDKVLESVPQCTTGKVPGHLDRKQAAAIR</sequence>